<dbReference type="EMBL" id="JBHSED010000018">
    <property type="protein sequence ID" value="MFC4304108.1"/>
    <property type="molecule type" value="Genomic_DNA"/>
</dbReference>
<evidence type="ECO:0000259" key="5">
    <source>
        <dbReference type="PROSITE" id="PS01124"/>
    </source>
</evidence>
<keyword evidence="2" id="KW-0238">DNA-binding</keyword>
<dbReference type="PANTHER" id="PTHR43280">
    <property type="entry name" value="ARAC-FAMILY TRANSCRIPTIONAL REGULATOR"/>
    <property type="match status" value="1"/>
</dbReference>
<reference evidence="7" key="1">
    <citation type="journal article" date="2019" name="Int. J. Syst. Evol. Microbiol.">
        <title>The Global Catalogue of Microorganisms (GCM) 10K type strain sequencing project: providing services to taxonomists for standard genome sequencing and annotation.</title>
        <authorList>
            <consortium name="The Broad Institute Genomics Platform"/>
            <consortium name="The Broad Institute Genome Sequencing Center for Infectious Disease"/>
            <person name="Wu L."/>
            <person name="Ma J."/>
        </authorList>
    </citation>
    <scope>NUCLEOTIDE SEQUENCE [LARGE SCALE GENOMIC DNA]</scope>
    <source>
        <strain evidence="7">CGMCC 4.1641</strain>
    </source>
</reference>
<organism evidence="6 7">
    <name type="scientific">Cohnella boryungensis</name>
    <dbReference type="NCBI Taxonomy" id="768479"/>
    <lineage>
        <taxon>Bacteria</taxon>
        <taxon>Bacillati</taxon>
        <taxon>Bacillota</taxon>
        <taxon>Bacilli</taxon>
        <taxon>Bacillales</taxon>
        <taxon>Paenibacillaceae</taxon>
        <taxon>Cohnella</taxon>
    </lineage>
</organism>
<feature type="domain" description="HTH araC/xylS-type" evidence="5">
    <location>
        <begin position="169"/>
        <end position="268"/>
    </location>
</feature>
<evidence type="ECO:0000313" key="6">
    <source>
        <dbReference type="EMBL" id="MFC4304108.1"/>
    </source>
</evidence>
<keyword evidence="7" id="KW-1185">Reference proteome</keyword>
<evidence type="ECO:0000313" key="7">
    <source>
        <dbReference type="Proteomes" id="UP001595755"/>
    </source>
</evidence>
<dbReference type="PROSITE" id="PS01124">
    <property type="entry name" value="HTH_ARAC_FAMILY_2"/>
    <property type="match status" value="1"/>
</dbReference>
<dbReference type="Proteomes" id="UP001595755">
    <property type="component" value="Unassembled WGS sequence"/>
</dbReference>
<gene>
    <name evidence="6" type="ORF">ACFO1S_11775</name>
</gene>
<dbReference type="Gene3D" id="1.10.10.60">
    <property type="entry name" value="Homeodomain-like"/>
    <property type="match status" value="2"/>
</dbReference>
<protein>
    <submittedName>
        <fullName evidence="6">Helix-turn-helix domain-containing protein</fullName>
    </submittedName>
</protein>
<keyword evidence="1" id="KW-0805">Transcription regulation</keyword>
<sequence>MLERQITDVLPVTFKQFDVISGKEWCSPYFQLLWTQQQSFECVIGDQRRSIPRSRFLLVRPMQAVRLESSLLSYIQCLNFDAAFLQSAGTVLSSISLPVNDYGKRLLNLVLSCKQQSLDSALRIRLSCLLFSLLSECFMQVRPAEDSAKKKPKAAPGPSQRKKSGRPIVYAVRYMRRHLSNPDLSLLEIAGAVGYNPNYFCQEFSQIFGVSPIRHLNEMRVLRALRYLDETELRIQEICKHVGIRNPGNFTHMVKLKVGMTPMEYRRDRRSRSMQSNPPLEIGAPGGG</sequence>
<dbReference type="PANTHER" id="PTHR43280:SF2">
    <property type="entry name" value="HTH-TYPE TRANSCRIPTIONAL REGULATOR EXSA"/>
    <property type="match status" value="1"/>
</dbReference>
<accession>A0ABV8S965</accession>
<dbReference type="InterPro" id="IPR009057">
    <property type="entry name" value="Homeodomain-like_sf"/>
</dbReference>
<name>A0ABV8S965_9BACL</name>
<evidence type="ECO:0000256" key="1">
    <source>
        <dbReference type="ARBA" id="ARBA00023015"/>
    </source>
</evidence>
<keyword evidence="3" id="KW-0804">Transcription</keyword>
<dbReference type="SUPFAM" id="SSF46689">
    <property type="entry name" value="Homeodomain-like"/>
    <property type="match status" value="2"/>
</dbReference>
<dbReference type="RefSeq" id="WP_204604743.1">
    <property type="nucleotide sequence ID" value="NZ_JBHSED010000018.1"/>
</dbReference>
<dbReference type="SMART" id="SM00342">
    <property type="entry name" value="HTH_ARAC"/>
    <property type="match status" value="1"/>
</dbReference>
<dbReference type="Pfam" id="PF12833">
    <property type="entry name" value="HTH_18"/>
    <property type="match status" value="1"/>
</dbReference>
<evidence type="ECO:0000256" key="4">
    <source>
        <dbReference type="SAM" id="MobiDB-lite"/>
    </source>
</evidence>
<evidence type="ECO:0000256" key="2">
    <source>
        <dbReference type="ARBA" id="ARBA00023125"/>
    </source>
</evidence>
<comment type="caution">
    <text evidence="6">The sequence shown here is derived from an EMBL/GenBank/DDBJ whole genome shotgun (WGS) entry which is preliminary data.</text>
</comment>
<proteinExistence type="predicted"/>
<dbReference type="InterPro" id="IPR018060">
    <property type="entry name" value="HTH_AraC"/>
</dbReference>
<evidence type="ECO:0000256" key="3">
    <source>
        <dbReference type="ARBA" id="ARBA00023163"/>
    </source>
</evidence>
<feature type="region of interest" description="Disordered" evidence="4">
    <location>
        <begin position="266"/>
        <end position="288"/>
    </location>
</feature>